<dbReference type="EMBL" id="RWGY01000013">
    <property type="protein sequence ID" value="TVU26723.1"/>
    <property type="molecule type" value="Genomic_DNA"/>
</dbReference>
<dbReference type="AlphaFoldDB" id="A0A5J9USI6"/>
<evidence type="ECO:0000256" key="1">
    <source>
        <dbReference type="SAM" id="MobiDB-lite"/>
    </source>
</evidence>
<keyword evidence="3" id="KW-1185">Reference proteome</keyword>
<dbReference type="Gramene" id="TVU26723">
    <property type="protein sequence ID" value="TVU26723"/>
    <property type="gene ID" value="EJB05_29282"/>
</dbReference>
<name>A0A5J9USI6_9POAL</name>
<evidence type="ECO:0000313" key="3">
    <source>
        <dbReference type="Proteomes" id="UP000324897"/>
    </source>
</evidence>
<feature type="compositionally biased region" description="Low complexity" evidence="1">
    <location>
        <begin position="104"/>
        <end position="125"/>
    </location>
</feature>
<feature type="region of interest" description="Disordered" evidence="1">
    <location>
        <begin position="101"/>
        <end position="230"/>
    </location>
</feature>
<accession>A0A5J9USI6</accession>
<comment type="caution">
    <text evidence="2">The sequence shown here is derived from an EMBL/GenBank/DDBJ whole genome shotgun (WGS) entry which is preliminary data.</text>
</comment>
<proteinExistence type="predicted"/>
<gene>
    <name evidence="2" type="ORF">EJB05_29282</name>
</gene>
<protein>
    <submittedName>
        <fullName evidence="2">Uncharacterized protein</fullName>
    </submittedName>
</protein>
<sequence>MAQWSLEVYVTLNTACGHLSTHLRPQTQATSEPWPWIAVDTIPSRTPSPWIVADTVPAPQPSSWIVADTAVPEPQPSRWIVADAVAEPNALAVGLCRRRSRDFAPTPSSTSRAPSSSCTSTSAPPLQLKSLPGGSVQGRTRAKLTAARSPATEFQPSGGFTPMPQGNKAPHLPELPGEGHNLGGHEPLRTMLGPRNYTAAVSRPSQSIKEEQQKADPQACDFELQSKAVH</sequence>
<evidence type="ECO:0000313" key="2">
    <source>
        <dbReference type="EMBL" id="TVU26723.1"/>
    </source>
</evidence>
<feature type="non-terminal residue" evidence="2">
    <location>
        <position position="1"/>
    </location>
</feature>
<organism evidence="2 3">
    <name type="scientific">Eragrostis curvula</name>
    <name type="common">weeping love grass</name>
    <dbReference type="NCBI Taxonomy" id="38414"/>
    <lineage>
        <taxon>Eukaryota</taxon>
        <taxon>Viridiplantae</taxon>
        <taxon>Streptophyta</taxon>
        <taxon>Embryophyta</taxon>
        <taxon>Tracheophyta</taxon>
        <taxon>Spermatophyta</taxon>
        <taxon>Magnoliopsida</taxon>
        <taxon>Liliopsida</taxon>
        <taxon>Poales</taxon>
        <taxon>Poaceae</taxon>
        <taxon>PACMAD clade</taxon>
        <taxon>Chloridoideae</taxon>
        <taxon>Eragrostideae</taxon>
        <taxon>Eragrostidinae</taxon>
        <taxon>Eragrostis</taxon>
    </lineage>
</organism>
<reference evidence="2 3" key="1">
    <citation type="journal article" date="2019" name="Sci. Rep.">
        <title>A high-quality genome of Eragrostis curvula grass provides insights into Poaceae evolution and supports new strategies to enhance forage quality.</title>
        <authorList>
            <person name="Carballo J."/>
            <person name="Santos B.A.C.M."/>
            <person name="Zappacosta D."/>
            <person name="Garbus I."/>
            <person name="Selva J.P."/>
            <person name="Gallo C.A."/>
            <person name="Diaz A."/>
            <person name="Albertini E."/>
            <person name="Caccamo M."/>
            <person name="Echenique V."/>
        </authorList>
    </citation>
    <scope>NUCLEOTIDE SEQUENCE [LARGE SCALE GENOMIC DNA]</scope>
    <source>
        <strain evidence="3">cv. Victoria</strain>
        <tissue evidence="2">Leaf</tissue>
    </source>
</reference>
<dbReference type="Proteomes" id="UP000324897">
    <property type="component" value="Chromosome 2"/>
</dbReference>